<evidence type="ECO:0000313" key="3">
    <source>
        <dbReference type="Proteomes" id="UP000719412"/>
    </source>
</evidence>
<name>A0A8J6LGX3_TENMO</name>
<feature type="region of interest" description="Disordered" evidence="1">
    <location>
        <begin position="1"/>
        <end position="70"/>
    </location>
</feature>
<reference evidence="2" key="2">
    <citation type="submission" date="2021-08" db="EMBL/GenBank/DDBJ databases">
        <authorList>
            <person name="Eriksson T."/>
        </authorList>
    </citation>
    <scope>NUCLEOTIDE SEQUENCE</scope>
    <source>
        <strain evidence="2">Stoneville</strain>
        <tissue evidence="2">Whole head</tissue>
    </source>
</reference>
<dbReference type="AlphaFoldDB" id="A0A8J6LGX3"/>
<accession>A0A8J6LGX3</accession>
<dbReference type="Proteomes" id="UP000719412">
    <property type="component" value="Unassembled WGS sequence"/>
</dbReference>
<reference evidence="2" key="1">
    <citation type="journal article" date="2020" name="J Insects Food Feed">
        <title>The yellow mealworm (Tenebrio molitor) genome: a resource for the emerging insects as food and feed industry.</title>
        <authorList>
            <person name="Eriksson T."/>
            <person name="Andere A."/>
            <person name="Kelstrup H."/>
            <person name="Emery V."/>
            <person name="Picard C."/>
        </authorList>
    </citation>
    <scope>NUCLEOTIDE SEQUENCE</scope>
    <source>
        <strain evidence="2">Stoneville</strain>
        <tissue evidence="2">Whole head</tissue>
    </source>
</reference>
<sequence>MDTVSQEPEPEPSPAPPSTDDGFQTVPQKRKRKEQTSATQDPTPKKPQCHKPQTQPQEGDPEPARKPRVPPVIIRDYGKWTEVSKLLPYAKIHFMKARQCAEGIGVQFAGSNEFRAATRLLETLLRVTLLIHSVIEENGFGPAVEGLDLEESKYRWCSTVVSAEDPLERLINNLRYYLSAEREGIMFDVKVNLDSDRELTRCKEIVGKIHALFSKTEDKEKLCAELDRGIEALNSRARFLSVASNDSTRANTSGLRRTSRTSWGVGVTFTGDRNNELAVFDFLTQIKEKCATHKVTGSPSALQSYPSVANRGFLRVMALDFLTTTKSELVNLDSSPMRNMFATVGYVWPVAHQQRVWYIAESNTQAVLYIDGTPGGIEIHIRMQWRCALTADIKKISVHRPMSARPKRATSDASEANSDFELDMEGLSVSPRMQDVSLVIALAVIPTIGRAINFGSNAHQRTSQLLRLSDFFGMKANVKPGKMLKLRFSAGTPLLFIAYTADLGYILRSPFAMYLMAIHNWSCDWLLPLNSDKCGVLHIGNTNPKHTYHINGKELASFDNYRDLGVTVSFDLSWSNHILKITKKANSMLFLLNKVFCKSRPAIFAKLYKTYKQTPVYSQAFLMGIPSLSARRVRGSGGSPG</sequence>
<keyword evidence="3" id="KW-1185">Reference proteome</keyword>
<evidence type="ECO:0000313" key="2">
    <source>
        <dbReference type="EMBL" id="KAH0818873.1"/>
    </source>
</evidence>
<dbReference type="EMBL" id="JABDTM020016412">
    <property type="protein sequence ID" value="KAH0818873.1"/>
    <property type="molecule type" value="Genomic_DNA"/>
</dbReference>
<evidence type="ECO:0000256" key="1">
    <source>
        <dbReference type="SAM" id="MobiDB-lite"/>
    </source>
</evidence>
<dbReference type="PRINTS" id="PR01345">
    <property type="entry name" value="CERVTRCPTASE"/>
</dbReference>
<gene>
    <name evidence="2" type="ORF">GEV33_003918</name>
</gene>
<protein>
    <submittedName>
        <fullName evidence="2">Uncharacterized protein</fullName>
    </submittedName>
</protein>
<comment type="caution">
    <text evidence="2">The sequence shown here is derived from an EMBL/GenBank/DDBJ whole genome shotgun (WGS) entry which is preliminary data.</text>
</comment>
<organism evidence="2 3">
    <name type="scientific">Tenebrio molitor</name>
    <name type="common">Yellow mealworm beetle</name>
    <dbReference type="NCBI Taxonomy" id="7067"/>
    <lineage>
        <taxon>Eukaryota</taxon>
        <taxon>Metazoa</taxon>
        <taxon>Ecdysozoa</taxon>
        <taxon>Arthropoda</taxon>
        <taxon>Hexapoda</taxon>
        <taxon>Insecta</taxon>
        <taxon>Pterygota</taxon>
        <taxon>Neoptera</taxon>
        <taxon>Endopterygota</taxon>
        <taxon>Coleoptera</taxon>
        <taxon>Polyphaga</taxon>
        <taxon>Cucujiformia</taxon>
        <taxon>Tenebrionidae</taxon>
        <taxon>Tenebrio</taxon>
    </lineage>
</organism>
<proteinExistence type="predicted"/>